<keyword evidence="1 4" id="KW-0808">Transferase</keyword>
<dbReference type="Proteomes" id="UP000053039">
    <property type="component" value="Unassembled WGS sequence"/>
</dbReference>
<dbReference type="Pfam" id="PF00583">
    <property type="entry name" value="Acetyltransf_1"/>
    <property type="match status" value="1"/>
</dbReference>
<dbReference type="PROSITE" id="PS51186">
    <property type="entry name" value="GNAT"/>
    <property type="match status" value="1"/>
</dbReference>
<dbReference type="RefSeq" id="WP_031059263.1">
    <property type="nucleotide sequence ID" value="NZ_JBEYZI010000005.1"/>
</dbReference>
<dbReference type="EMBL" id="LMWM01000053">
    <property type="protein sequence ID" value="KUM82495.1"/>
    <property type="molecule type" value="Genomic_DNA"/>
</dbReference>
<dbReference type="InterPro" id="IPR000182">
    <property type="entry name" value="GNAT_dom"/>
</dbReference>
<proteinExistence type="predicted"/>
<sequence length="181" mass="19801">MSYVIRSVRADEWAAAKELRLTALQDPVAPLAFLETYEEAAARPDSFWRERTAGGAEGAEGAQTVVAEAPDGRWVGTVTVLLEEPGTTDWAGFPVERKQGHVVGVFVRPEERGSGLTDVLFDAAVEWAWAHGAERVRLIVHEDNARAQRFYRKAGFEPTGVVVPLTAAPGLSELEFALERV</sequence>
<dbReference type="CDD" id="cd04301">
    <property type="entry name" value="NAT_SF"/>
    <property type="match status" value="1"/>
</dbReference>
<evidence type="ECO:0000313" key="4">
    <source>
        <dbReference type="EMBL" id="KUM82495.1"/>
    </source>
</evidence>
<evidence type="ECO:0000256" key="1">
    <source>
        <dbReference type="ARBA" id="ARBA00022679"/>
    </source>
</evidence>
<protein>
    <submittedName>
        <fullName evidence="4">Acetyltransferase</fullName>
    </submittedName>
</protein>
<dbReference type="GO" id="GO:0016747">
    <property type="term" value="F:acyltransferase activity, transferring groups other than amino-acyl groups"/>
    <property type="evidence" value="ECO:0007669"/>
    <property type="project" value="InterPro"/>
</dbReference>
<accession>A0A117PMV1</accession>
<organism evidence="4 5">
    <name type="scientific">Streptomyces pseudovenezuelae</name>
    <dbReference type="NCBI Taxonomy" id="67350"/>
    <lineage>
        <taxon>Bacteria</taxon>
        <taxon>Bacillati</taxon>
        <taxon>Actinomycetota</taxon>
        <taxon>Actinomycetes</taxon>
        <taxon>Kitasatosporales</taxon>
        <taxon>Streptomycetaceae</taxon>
        <taxon>Streptomyces</taxon>
        <taxon>Streptomyces aurantiacus group</taxon>
    </lineage>
</organism>
<evidence type="ECO:0000259" key="3">
    <source>
        <dbReference type="PROSITE" id="PS51186"/>
    </source>
</evidence>
<dbReference type="InterPro" id="IPR016181">
    <property type="entry name" value="Acyl_CoA_acyltransferase"/>
</dbReference>
<gene>
    <name evidence="4" type="ORF">AQI94_41355</name>
</gene>
<evidence type="ECO:0000256" key="2">
    <source>
        <dbReference type="ARBA" id="ARBA00023315"/>
    </source>
</evidence>
<reference evidence="4 5" key="1">
    <citation type="submission" date="2015-10" db="EMBL/GenBank/DDBJ databases">
        <title>Draft genome sequence of Streptomyces pseudovenezuelae DSM 40212, type strain for the species Streptomyces pseudovenezuelae.</title>
        <authorList>
            <person name="Ruckert C."/>
            <person name="Winkler A."/>
            <person name="Kalinowski J."/>
            <person name="Kampfer P."/>
            <person name="Glaeser S."/>
        </authorList>
    </citation>
    <scope>NUCLEOTIDE SEQUENCE [LARGE SCALE GENOMIC DNA]</scope>
    <source>
        <strain evidence="4 5">DSM 40212</strain>
    </source>
</reference>
<dbReference type="OrthoDB" id="9799092at2"/>
<comment type="caution">
    <text evidence="4">The sequence shown here is derived from an EMBL/GenBank/DDBJ whole genome shotgun (WGS) entry which is preliminary data.</text>
</comment>
<dbReference type="Gene3D" id="3.40.630.30">
    <property type="match status" value="1"/>
</dbReference>
<evidence type="ECO:0000313" key="5">
    <source>
        <dbReference type="Proteomes" id="UP000053039"/>
    </source>
</evidence>
<feature type="domain" description="N-acetyltransferase" evidence="3">
    <location>
        <begin position="3"/>
        <end position="181"/>
    </location>
</feature>
<dbReference type="PANTHER" id="PTHR43877">
    <property type="entry name" value="AMINOALKYLPHOSPHONATE N-ACETYLTRANSFERASE-RELATED-RELATED"/>
    <property type="match status" value="1"/>
</dbReference>
<dbReference type="InterPro" id="IPR050832">
    <property type="entry name" value="Bact_Acetyltransf"/>
</dbReference>
<dbReference type="AlphaFoldDB" id="A0A117PMV1"/>
<dbReference type="SUPFAM" id="SSF55729">
    <property type="entry name" value="Acyl-CoA N-acyltransferases (Nat)"/>
    <property type="match status" value="1"/>
</dbReference>
<name>A0A117PMV1_9ACTN</name>
<keyword evidence="2" id="KW-0012">Acyltransferase</keyword>